<gene>
    <name evidence="4" type="ORF">CAL29_11925</name>
</gene>
<feature type="domain" description="MmgE/PrpD C-terminal" evidence="3">
    <location>
        <begin position="263"/>
        <end position="417"/>
    </location>
</feature>
<evidence type="ECO:0000259" key="2">
    <source>
        <dbReference type="Pfam" id="PF03972"/>
    </source>
</evidence>
<dbReference type="Pfam" id="PF03972">
    <property type="entry name" value="MmgE_PrpD_N"/>
    <property type="match status" value="1"/>
</dbReference>
<evidence type="ECO:0000313" key="4">
    <source>
        <dbReference type="EMBL" id="OZI35037.1"/>
    </source>
</evidence>
<sequence length="462" mass="49225">MTRELGAFASRLEYGRLPAAAVRVATLGFIDCVAVMLAGGTEPVTEIVAATVLDGDGKPEASLLFSQRRAPAPVAAWINGCAAHALDYDDAGGHRSAILVPALLAEGEALGASGADMIAAYVAGFEVWSELALRERGHLHERGWHPTGLYGAVAAAVAVSRLRGLDAEQAARAMAVAASQASGIVANFGSMMKPFHAGNAARAGLLSARLAANGMTASATAFEHPRGFMNAVSQHGDYDAGTPAGTLGERWRIESEGVSIKKYPTCYCTHRAIDAMLELAQRHDIDPAQVEAVEVIIGKTQKAILHADRPSTGLEGKFSIQFAMACALLERRVTLAELVDPVVRRQDVQDIIPRVHVTLSTDYDALMPQYARHDQVKVRLKSGALLESEKVARARGHIERPLSREELYAKFRSCLDFAASPLDPEALFASLEALPRQPAGWLRVATQQGGRTPAAATPMEKA</sequence>
<protein>
    <recommendedName>
        <fullName evidence="6">2-methylcitrate dehydratase</fullName>
    </recommendedName>
</protein>
<dbReference type="Gene3D" id="3.30.1330.120">
    <property type="entry name" value="2-methylcitrate dehydratase PrpD"/>
    <property type="match status" value="1"/>
</dbReference>
<evidence type="ECO:0000259" key="3">
    <source>
        <dbReference type="Pfam" id="PF19305"/>
    </source>
</evidence>
<dbReference type="InterPro" id="IPR045336">
    <property type="entry name" value="MmgE_PrpD_N"/>
</dbReference>
<evidence type="ECO:0000256" key="1">
    <source>
        <dbReference type="ARBA" id="ARBA00006174"/>
    </source>
</evidence>
<dbReference type="SUPFAM" id="SSF103378">
    <property type="entry name" value="2-methylcitrate dehydratase PrpD"/>
    <property type="match status" value="1"/>
</dbReference>
<feature type="domain" description="MmgE/PrpD N-terminal" evidence="2">
    <location>
        <begin position="4"/>
        <end position="238"/>
    </location>
</feature>
<evidence type="ECO:0008006" key="6">
    <source>
        <dbReference type="Google" id="ProtNLM"/>
    </source>
</evidence>
<evidence type="ECO:0000313" key="5">
    <source>
        <dbReference type="Proteomes" id="UP000216020"/>
    </source>
</evidence>
<accession>A0A261SDI4</accession>
<organism evidence="4 5">
    <name type="scientific">Bordetella genomosp. 10</name>
    <dbReference type="NCBI Taxonomy" id="1416804"/>
    <lineage>
        <taxon>Bacteria</taxon>
        <taxon>Pseudomonadati</taxon>
        <taxon>Pseudomonadota</taxon>
        <taxon>Betaproteobacteria</taxon>
        <taxon>Burkholderiales</taxon>
        <taxon>Alcaligenaceae</taxon>
        <taxon>Bordetella</taxon>
    </lineage>
</organism>
<dbReference type="InterPro" id="IPR042183">
    <property type="entry name" value="MmgE/PrpD_sf_1"/>
</dbReference>
<dbReference type="Gene3D" id="1.10.4100.10">
    <property type="entry name" value="2-methylcitrate dehydratase PrpD"/>
    <property type="match status" value="1"/>
</dbReference>
<comment type="caution">
    <text evidence="4">The sequence shown here is derived from an EMBL/GenBank/DDBJ whole genome shotgun (WGS) entry which is preliminary data.</text>
</comment>
<dbReference type="InterPro" id="IPR005656">
    <property type="entry name" value="MmgE_PrpD"/>
</dbReference>
<dbReference type="AlphaFoldDB" id="A0A261SDI4"/>
<dbReference type="InterPro" id="IPR036148">
    <property type="entry name" value="MmgE/PrpD_sf"/>
</dbReference>
<dbReference type="PANTHER" id="PTHR16943:SF8">
    <property type="entry name" value="2-METHYLCITRATE DEHYDRATASE"/>
    <property type="match status" value="1"/>
</dbReference>
<name>A0A261SDI4_9BORD</name>
<dbReference type="PANTHER" id="PTHR16943">
    <property type="entry name" value="2-METHYLCITRATE DEHYDRATASE-RELATED"/>
    <property type="match status" value="1"/>
</dbReference>
<dbReference type="Pfam" id="PF19305">
    <property type="entry name" value="MmgE_PrpD_C"/>
    <property type="match status" value="1"/>
</dbReference>
<keyword evidence="5" id="KW-1185">Reference proteome</keyword>
<dbReference type="InterPro" id="IPR045337">
    <property type="entry name" value="MmgE_PrpD_C"/>
</dbReference>
<dbReference type="EMBL" id="NEVM01000002">
    <property type="protein sequence ID" value="OZI35037.1"/>
    <property type="molecule type" value="Genomic_DNA"/>
</dbReference>
<reference evidence="5" key="1">
    <citation type="submission" date="2017-05" db="EMBL/GenBank/DDBJ databases">
        <title>Complete and WGS of Bordetella genogroups.</title>
        <authorList>
            <person name="Spilker T."/>
            <person name="Lipuma J."/>
        </authorList>
    </citation>
    <scope>NUCLEOTIDE SEQUENCE [LARGE SCALE GENOMIC DNA]</scope>
    <source>
        <strain evidence="5">AU16122</strain>
    </source>
</reference>
<comment type="similarity">
    <text evidence="1">Belongs to the PrpD family.</text>
</comment>
<dbReference type="GO" id="GO:0016829">
    <property type="term" value="F:lyase activity"/>
    <property type="evidence" value="ECO:0007669"/>
    <property type="project" value="InterPro"/>
</dbReference>
<proteinExistence type="inferred from homology"/>
<dbReference type="Proteomes" id="UP000216020">
    <property type="component" value="Unassembled WGS sequence"/>
</dbReference>
<dbReference type="InterPro" id="IPR042188">
    <property type="entry name" value="MmgE/PrpD_sf_2"/>
</dbReference>